<dbReference type="AlphaFoldDB" id="A0AAV7VLR5"/>
<feature type="region of interest" description="Disordered" evidence="1">
    <location>
        <begin position="118"/>
        <end position="143"/>
    </location>
</feature>
<feature type="region of interest" description="Disordered" evidence="1">
    <location>
        <begin position="37"/>
        <end position="61"/>
    </location>
</feature>
<dbReference type="Proteomes" id="UP001066276">
    <property type="component" value="Chromosome 2_1"/>
</dbReference>
<keyword evidence="3" id="KW-1185">Reference proteome</keyword>
<proteinExistence type="predicted"/>
<evidence type="ECO:0000313" key="3">
    <source>
        <dbReference type="Proteomes" id="UP001066276"/>
    </source>
</evidence>
<name>A0AAV7VLR5_PLEWA</name>
<sequence length="212" mass="22501">MSHPGALVSRGHTIRGSAEAAALICGIKGPVPWNKNKTTLPRSRHPRCSQGDLRGGGGGHGETVPLQLKSATGGPALPMRGSTRLQAFHSLHTLRVITGVASPHIKRRLAQLALTPSALPLPPQTADPAAGLTSDETPLLSHRDKYSKITQCEVYVPSVRRDQMLTPSTRTSAPAGKPASSPHWVPRRALHLSTAPIQLWKSQAGSAPAYTR</sequence>
<evidence type="ECO:0000313" key="2">
    <source>
        <dbReference type="EMBL" id="KAJ1201120.1"/>
    </source>
</evidence>
<evidence type="ECO:0000256" key="1">
    <source>
        <dbReference type="SAM" id="MobiDB-lite"/>
    </source>
</evidence>
<gene>
    <name evidence="2" type="ORF">NDU88_004935</name>
</gene>
<accession>A0AAV7VLR5</accession>
<protein>
    <submittedName>
        <fullName evidence="2">Uncharacterized protein</fullName>
    </submittedName>
</protein>
<dbReference type="EMBL" id="JANPWB010000003">
    <property type="protein sequence ID" value="KAJ1201120.1"/>
    <property type="molecule type" value="Genomic_DNA"/>
</dbReference>
<organism evidence="2 3">
    <name type="scientific">Pleurodeles waltl</name>
    <name type="common">Iberian ribbed newt</name>
    <dbReference type="NCBI Taxonomy" id="8319"/>
    <lineage>
        <taxon>Eukaryota</taxon>
        <taxon>Metazoa</taxon>
        <taxon>Chordata</taxon>
        <taxon>Craniata</taxon>
        <taxon>Vertebrata</taxon>
        <taxon>Euteleostomi</taxon>
        <taxon>Amphibia</taxon>
        <taxon>Batrachia</taxon>
        <taxon>Caudata</taxon>
        <taxon>Salamandroidea</taxon>
        <taxon>Salamandridae</taxon>
        <taxon>Pleurodelinae</taxon>
        <taxon>Pleurodeles</taxon>
    </lineage>
</organism>
<reference evidence="2" key="1">
    <citation type="journal article" date="2022" name="bioRxiv">
        <title>Sequencing and chromosome-scale assembly of the giantPleurodeles waltlgenome.</title>
        <authorList>
            <person name="Brown T."/>
            <person name="Elewa A."/>
            <person name="Iarovenko S."/>
            <person name="Subramanian E."/>
            <person name="Araus A.J."/>
            <person name="Petzold A."/>
            <person name="Susuki M."/>
            <person name="Suzuki K.-i.T."/>
            <person name="Hayashi T."/>
            <person name="Toyoda A."/>
            <person name="Oliveira C."/>
            <person name="Osipova E."/>
            <person name="Leigh N.D."/>
            <person name="Simon A."/>
            <person name="Yun M.H."/>
        </authorList>
    </citation>
    <scope>NUCLEOTIDE SEQUENCE</scope>
    <source>
        <strain evidence="2">20211129_DDA</strain>
        <tissue evidence="2">Liver</tissue>
    </source>
</reference>
<comment type="caution">
    <text evidence="2">The sequence shown here is derived from an EMBL/GenBank/DDBJ whole genome shotgun (WGS) entry which is preliminary data.</text>
</comment>
<feature type="region of interest" description="Disordered" evidence="1">
    <location>
        <begin position="160"/>
        <end position="183"/>
    </location>
</feature>